<evidence type="ECO:0000313" key="2">
    <source>
        <dbReference type="Proteomes" id="UP001528920"/>
    </source>
</evidence>
<evidence type="ECO:0008006" key="3">
    <source>
        <dbReference type="Google" id="ProtNLM"/>
    </source>
</evidence>
<evidence type="ECO:0000313" key="1">
    <source>
        <dbReference type="EMBL" id="MDE5419133.1"/>
    </source>
</evidence>
<dbReference type="Proteomes" id="UP001528920">
    <property type="component" value="Unassembled WGS sequence"/>
</dbReference>
<dbReference type="EMBL" id="JAKJSC010000002">
    <property type="protein sequence ID" value="MDE5419133.1"/>
    <property type="molecule type" value="Genomic_DNA"/>
</dbReference>
<reference evidence="1 2" key="1">
    <citation type="submission" date="2022-01" db="EMBL/GenBank/DDBJ databases">
        <title>Labilibaculum sp. nov, a marine bacterium isolated from Antarctica.</title>
        <authorList>
            <person name="Dai W."/>
        </authorList>
    </citation>
    <scope>NUCLEOTIDE SEQUENCE [LARGE SCALE GENOMIC DNA]</scope>
    <source>
        <strain evidence="1 2">DW002</strain>
    </source>
</reference>
<name>A0ABT5VUP7_9BACT</name>
<dbReference type="RefSeq" id="WP_275110462.1">
    <property type="nucleotide sequence ID" value="NZ_JAKJSC010000002.1"/>
</dbReference>
<organism evidence="1 2">
    <name type="scientific">Paralabilibaculum antarcticum</name>
    <dbReference type="NCBI Taxonomy" id="2912572"/>
    <lineage>
        <taxon>Bacteria</taxon>
        <taxon>Pseudomonadati</taxon>
        <taxon>Bacteroidota</taxon>
        <taxon>Bacteroidia</taxon>
        <taxon>Marinilabiliales</taxon>
        <taxon>Marinifilaceae</taxon>
        <taxon>Paralabilibaculum</taxon>
    </lineage>
</organism>
<comment type="caution">
    <text evidence="1">The sequence shown here is derived from an EMBL/GenBank/DDBJ whole genome shotgun (WGS) entry which is preliminary data.</text>
</comment>
<proteinExistence type="predicted"/>
<protein>
    <recommendedName>
        <fullName evidence="3">AsmA-like C-terminal domain-containing protein</fullName>
    </recommendedName>
</protein>
<accession>A0ABT5VUP7</accession>
<sequence>MKTGHIVLIGGVITAFAFKDKILPYIGGKVVEIEDKVKAYTTSKIKIAPHGLPSVGVDFVKGAVKLGGVIDLSSKVGFTATLNSYKVNLFLQKGAQKIKLGSTPLETPNKQIEGGKKTALKYHFSIPLDSIYSLLNTTGLGGFQMFMEVDNLQVNSINVPSVKIDISRTWQDVAKAIKNPSSLITDLFKNL</sequence>
<gene>
    <name evidence="1" type="ORF">L3049_14125</name>
</gene>
<keyword evidence="2" id="KW-1185">Reference proteome</keyword>